<name>A0A136PKB7_9ACTN</name>
<feature type="signal peptide" evidence="1">
    <location>
        <begin position="1"/>
        <end position="26"/>
    </location>
</feature>
<protein>
    <recommendedName>
        <fullName evidence="4">Galactose oxidase</fullName>
    </recommendedName>
</protein>
<evidence type="ECO:0000313" key="2">
    <source>
        <dbReference type="EMBL" id="KXK58849.1"/>
    </source>
</evidence>
<reference evidence="2 3" key="1">
    <citation type="submission" date="2016-01" db="EMBL/GenBank/DDBJ databases">
        <title>Whole genome sequence and analysis of Micromonospora rosaria DSM 803, which can produce antibacterial substance rosamicin.</title>
        <authorList>
            <person name="Yang H."/>
            <person name="He X."/>
            <person name="Zhu D."/>
        </authorList>
    </citation>
    <scope>NUCLEOTIDE SEQUENCE [LARGE SCALE GENOMIC DNA]</scope>
    <source>
        <strain evidence="2 3">DSM 803</strain>
    </source>
</reference>
<evidence type="ECO:0000313" key="3">
    <source>
        <dbReference type="Proteomes" id="UP000070620"/>
    </source>
</evidence>
<dbReference type="InterPro" id="IPR036278">
    <property type="entry name" value="Sialidase_sf"/>
</dbReference>
<dbReference type="Proteomes" id="UP000070620">
    <property type="component" value="Unassembled WGS sequence"/>
</dbReference>
<sequence length="420" mass="41685">MALVRARRAVAALVGTVLLVAGCDAAGVRDEPGARHEPAPLRPRWVAGALPVPAGGPGRVLVRDVVACGGRWYAVGAVADSGGATRPAFWASADGRSWAARPVRAESFYGAQNVLSAVGCRGAAVAALGAKSGGAHGNPRVSTWRQPADGGLVEVPAEFEVFGGPRAVDVARIAGGPPGWLITGGRVAGAAVWASAPDAAAFTLLEGAPELAGDARGRTFGRDAVAVGESWLVAGALLPPGGTGFLPLVWTSPDGRAWRRSVLPVAGRSAGVTGADEPVAAGGGSAERVALAAGEPVVLGRLGEEFVLWRRAAGQWRLAGGFGVAVGSPAAAGGSGVRSVAGFAAESSSLVAAVGAGAERSGWWSGDAGGSWRRLALPVPVSSGGDAAVAVAQADGVLVVALDDGRSSGVWSVRVADLAR</sequence>
<evidence type="ECO:0008006" key="4">
    <source>
        <dbReference type="Google" id="ProtNLM"/>
    </source>
</evidence>
<dbReference type="SUPFAM" id="SSF50939">
    <property type="entry name" value="Sialidases"/>
    <property type="match status" value="1"/>
</dbReference>
<proteinExistence type="predicted"/>
<gene>
    <name evidence="2" type="ORF">AWW66_27485</name>
</gene>
<keyword evidence="3" id="KW-1185">Reference proteome</keyword>
<keyword evidence="1" id="KW-0732">Signal</keyword>
<dbReference type="OrthoDB" id="4894058at2"/>
<dbReference type="AlphaFoldDB" id="A0A136PKB7"/>
<dbReference type="PROSITE" id="PS51257">
    <property type="entry name" value="PROKAR_LIPOPROTEIN"/>
    <property type="match status" value="1"/>
</dbReference>
<evidence type="ECO:0000256" key="1">
    <source>
        <dbReference type="SAM" id="SignalP"/>
    </source>
</evidence>
<comment type="caution">
    <text evidence="2">The sequence shown here is derived from an EMBL/GenBank/DDBJ whole genome shotgun (WGS) entry which is preliminary data.</text>
</comment>
<accession>A0A136PKB7</accession>
<dbReference type="EMBL" id="LRQV01000150">
    <property type="protein sequence ID" value="KXK58849.1"/>
    <property type="molecule type" value="Genomic_DNA"/>
</dbReference>
<organism evidence="2 3">
    <name type="scientific">Micromonospora rosaria</name>
    <dbReference type="NCBI Taxonomy" id="47874"/>
    <lineage>
        <taxon>Bacteria</taxon>
        <taxon>Bacillati</taxon>
        <taxon>Actinomycetota</taxon>
        <taxon>Actinomycetes</taxon>
        <taxon>Micromonosporales</taxon>
        <taxon>Micromonosporaceae</taxon>
        <taxon>Micromonospora</taxon>
    </lineage>
</organism>
<feature type="chain" id="PRO_5007478106" description="Galactose oxidase" evidence="1">
    <location>
        <begin position="27"/>
        <end position="420"/>
    </location>
</feature>